<dbReference type="FunFam" id="3.40.50.10860:FF:000005">
    <property type="entry name" value="C-1-tetrahydrofolate synthase, cytoplasmic, putative"/>
    <property type="match status" value="1"/>
</dbReference>
<dbReference type="GO" id="GO:0035999">
    <property type="term" value="P:tetrahydrofolate interconversion"/>
    <property type="evidence" value="ECO:0007669"/>
    <property type="project" value="TreeGrafter"/>
</dbReference>
<keyword evidence="4" id="KW-0378">Hydrolase</keyword>
<dbReference type="EC" id="3.5.4.9" evidence="2"/>
<dbReference type="InterPro" id="IPR020867">
    <property type="entry name" value="THF_DH/CycHdrlase_CS"/>
</dbReference>
<evidence type="ECO:0000256" key="5">
    <source>
        <dbReference type="ARBA" id="ARBA00023002"/>
    </source>
</evidence>
<dbReference type="PANTHER" id="PTHR48099:SF27">
    <property type="entry name" value="BIFUNCTIONAL PROTEIN FOLD 2"/>
    <property type="match status" value="1"/>
</dbReference>
<keyword evidence="3" id="KW-0554">One-carbon metabolism</keyword>
<evidence type="ECO:0000256" key="1">
    <source>
        <dbReference type="ARBA" id="ARBA00011738"/>
    </source>
</evidence>
<dbReference type="PANTHER" id="PTHR48099">
    <property type="entry name" value="C-1-TETRAHYDROFOLATE SYNTHASE, CYTOPLASMIC-RELATED"/>
    <property type="match status" value="1"/>
</dbReference>
<dbReference type="GO" id="GO:0004477">
    <property type="term" value="F:methenyltetrahydrofolate cyclohydrolase activity"/>
    <property type="evidence" value="ECO:0007669"/>
    <property type="project" value="UniProtKB-EC"/>
</dbReference>
<feature type="domain" description="Tetrahydrofolate dehydrogenase/cyclohydrolase catalytic" evidence="7">
    <location>
        <begin position="108"/>
        <end position="202"/>
    </location>
</feature>
<dbReference type="Gene3D" id="3.40.50.10860">
    <property type="entry name" value="Leucine Dehydrogenase, chain A, domain 1"/>
    <property type="match status" value="1"/>
</dbReference>
<dbReference type="SUPFAM" id="SSF53223">
    <property type="entry name" value="Aminoacid dehydrogenase-like, N-terminal domain"/>
    <property type="match status" value="1"/>
</dbReference>
<dbReference type="GO" id="GO:0005829">
    <property type="term" value="C:cytosol"/>
    <property type="evidence" value="ECO:0007669"/>
    <property type="project" value="TreeGrafter"/>
</dbReference>
<dbReference type="InterPro" id="IPR036291">
    <property type="entry name" value="NAD(P)-bd_dom_sf"/>
</dbReference>
<feature type="non-terminal residue" evidence="8">
    <location>
        <position position="1"/>
    </location>
</feature>
<dbReference type="PROSITE" id="PS51221">
    <property type="entry name" value="TTL"/>
    <property type="match status" value="1"/>
</dbReference>
<evidence type="ECO:0000313" key="9">
    <source>
        <dbReference type="Proteomes" id="UP000485058"/>
    </source>
</evidence>
<dbReference type="Pfam" id="PF00763">
    <property type="entry name" value="THF_DHG_CYH"/>
    <property type="match status" value="1"/>
</dbReference>
<organism evidence="8 9">
    <name type="scientific">Haematococcus lacustris</name>
    <name type="common">Green alga</name>
    <name type="synonym">Haematococcus pluvialis</name>
    <dbReference type="NCBI Taxonomy" id="44745"/>
    <lineage>
        <taxon>Eukaryota</taxon>
        <taxon>Viridiplantae</taxon>
        <taxon>Chlorophyta</taxon>
        <taxon>core chlorophytes</taxon>
        <taxon>Chlorophyceae</taxon>
        <taxon>CS clade</taxon>
        <taxon>Chlamydomonadales</taxon>
        <taxon>Haematococcaceae</taxon>
        <taxon>Haematococcus</taxon>
    </lineage>
</organism>
<gene>
    <name evidence="8" type="ORF">HaLaN_12367</name>
</gene>
<dbReference type="Gene3D" id="3.40.50.720">
    <property type="entry name" value="NAD(P)-binding Rossmann-like Domain"/>
    <property type="match status" value="1"/>
</dbReference>
<keyword evidence="5" id="KW-0560">Oxidoreductase</keyword>
<dbReference type="InterPro" id="IPR020630">
    <property type="entry name" value="THF_DH/CycHdrlase_cat_dom"/>
</dbReference>
<comment type="subunit">
    <text evidence="1">Homodimer.</text>
</comment>
<dbReference type="InterPro" id="IPR004344">
    <property type="entry name" value="TTL/TTLL_fam"/>
</dbReference>
<dbReference type="InterPro" id="IPR046346">
    <property type="entry name" value="Aminoacid_DH-like_N_sf"/>
</dbReference>
<proteinExistence type="predicted"/>
<dbReference type="Proteomes" id="UP000485058">
    <property type="component" value="Unassembled WGS sequence"/>
</dbReference>
<keyword evidence="6" id="KW-0511">Multifunctional enzyme</keyword>
<dbReference type="InterPro" id="IPR000672">
    <property type="entry name" value="THF_DH/CycHdrlase"/>
</dbReference>
<sequence length="258" mass="28544">APETYLAQRYVDAPYLVGGKKFDLRIYALVTSYSPLRVFLYRSGFARFTNARYSMKKEDITNTFIHLTNVAIQKHAPGFDVAKGMKWSIRSLRAFMTTRHGAEASNELFHNMQVPGLAVVIVGERKDSQTYVRMKKKACEEVGILSFGSDLPESATQAEVLKVVQDLNSNPDVHGILVQLPLPRHMDEEVVLGAISLEKDVDGFHPLNMGSLTMKGREPLFAPCTPLGCIELLKRCGIPIKGQRAVVVGGMLNPLTAP</sequence>
<evidence type="ECO:0000256" key="6">
    <source>
        <dbReference type="ARBA" id="ARBA00023268"/>
    </source>
</evidence>
<dbReference type="GO" id="GO:0004488">
    <property type="term" value="F:methylenetetrahydrofolate dehydrogenase (NADP+) activity"/>
    <property type="evidence" value="ECO:0007669"/>
    <property type="project" value="InterPro"/>
</dbReference>
<evidence type="ECO:0000259" key="7">
    <source>
        <dbReference type="Pfam" id="PF00763"/>
    </source>
</evidence>
<keyword evidence="9" id="KW-1185">Reference proteome</keyword>
<comment type="caution">
    <text evidence="8">The sequence shown here is derived from an EMBL/GenBank/DDBJ whole genome shotgun (WGS) entry which is preliminary data.</text>
</comment>
<dbReference type="AlphaFoldDB" id="A0A699Z0G4"/>
<evidence type="ECO:0000256" key="2">
    <source>
        <dbReference type="ARBA" id="ARBA00012776"/>
    </source>
</evidence>
<dbReference type="SUPFAM" id="SSF51735">
    <property type="entry name" value="NAD(P)-binding Rossmann-fold domains"/>
    <property type="match status" value="1"/>
</dbReference>
<dbReference type="PRINTS" id="PR00085">
    <property type="entry name" value="THFDHDRGNASE"/>
</dbReference>
<dbReference type="PROSITE" id="PS00766">
    <property type="entry name" value="THF_DHG_CYH_1"/>
    <property type="match status" value="1"/>
</dbReference>
<evidence type="ECO:0000313" key="8">
    <source>
        <dbReference type="EMBL" id="GFH16023.1"/>
    </source>
</evidence>
<accession>A0A699Z0G4</accession>
<evidence type="ECO:0000256" key="4">
    <source>
        <dbReference type="ARBA" id="ARBA00022801"/>
    </source>
</evidence>
<name>A0A699Z0G4_HAELA</name>
<protein>
    <recommendedName>
        <fullName evidence="2">methenyltetrahydrofolate cyclohydrolase</fullName>
        <ecNumber evidence="2">3.5.4.9</ecNumber>
    </recommendedName>
</protein>
<reference evidence="8 9" key="1">
    <citation type="submission" date="2020-02" db="EMBL/GenBank/DDBJ databases">
        <title>Draft genome sequence of Haematococcus lacustris strain NIES-144.</title>
        <authorList>
            <person name="Morimoto D."/>
            <person name="Nakagawa S."/>
            <person name="Yoshida T."/>
            <person name="Sawayama S."/>
        </authorList>
    </citation>
    <scope>NUCLEOTIDE SEQUENCE [LARGE SCALE GENOMIC DNA]</scope>
    <source>
        <strain evidence="8 9">NIES-144</strain>
    </source>
</reference>
<evidence type="ECO:0000256" key="3">
    <source>
        <dbReference type="ARBA" id="ARBA00022563"/>
    </source>
</evidence>
<dbReference type="EMBL" id="BLLF01000934">
    <property type="protein sequence ID" value="GFH16023.1"/>
    <property type="molecule type" value="Genomic_DNA"/>
</dbReference>
<feature type="non-terminal residue" evidence="8">
    <location>
        <position position="258"/>
    </location>
</feature>